<dbReference type="EMBL" id="JAIXMP010000038">
    <property type="protein sequence ID" value="KAI9248502.1"/>
    <property type="molecule type" value="Genomic_DNA"/>
</dbReference>
<dbReference type="AlphaFoldDB" id="A0AAD5K0K6"/>
<dbReference type="Proteomes" id="UP001209540">
    <property type="component" value="Unassembled WGS sequence"/>
</dbReference>
<organism evidence="2 3">
    <name type="scientific">Phascolomyces articulosus</name>
    <dbReference type="NCBI Taxonomy" id="60185"/>
    <lineage>
        <taxon>Eukaryota</taxon>
        <taxon>Fungi</taxon>
        <taxon>Fungi incertae sedis</taxon>
        <taxon>Mucoromycota</taxon>
        <taxon>Mucoromycotina</taxon>
        <taxon>Mucoromycetes</taxon>
        <taxon>Mucorales</taxon>
        <taxon>Lichtheimiaceae</taxon>
        <taxon>Phascolomyces</taxon>
    </lineage>
</organism>
<keyword evidence="1" id="KW-0175">Coiled coil</keyword>
<reference evidence="2" key="2">
    <citation type="submission" date="2023-02" db="EMBL/GenBank/DDBJ databases">
        <authorList>
            <consortium name="DOE Joint Genome Institute"/>
            <person name="Mondo S.J."/>
            <person name="Chang Y."/>
            <person name="Wang Y."/>
            <person name="Ahrendt S."/>
            <person name="Andreopoulos W."/>
            <person name="Barry K."/>
            <person name="Beard J."/>
            <person name="Benny G.L."/>
            <person name="Blankenship S."/>
            <person name="Bonito G."/>
            <person name="Cuomo C."/>
            <person name="Desiro A."/>
            <person name="Gervers K.A."/>
            <person name="Hundley H."/>
            <person name="Kuo A."/>
            <person name="LaButti K."/>
            <person name="Lang B.F."/>
            <person name="Lipzen A."/>
            <person name="O'Donnell K."/>
            <person name="Pangilinan J."/>
            <person name="Reynolds N."/>
            <person name="Sandor L."/>
            <person name="Smith M.W."/>
            <person name="Tsang A."/>
            <person name="Grigoriev I.V."/>
            <person name="Stajich J.E."/>
            <person name="Spatafora J.W."/>
        </authorList>
    </citation>
    <scope>NUCLEOTIDE SEQUENCE</scope>
    <source>
        <strain evidence="2">RSA 2281</strain>
    </source>
</reference>
<proteinExistence type="predicted"/>
<keyword evidence="3" id="KW-1185">Reference proteome</keyword>
<evidence type="ECO:0000313" key="3">
    <source>
        <dbReference type="Proteomes" id="UP001209540"/>
    </source>
</evidence>
<evidence type="ECO:0000256" key="1">
    <source>
        <dbReference type="SAM" id="Coils"/>
    </source>
</evidence>
<sequence length="141" mass="16301">MAVAIEICTINSAQSALLVEYFDFKSGDNFFSFETFSKLKLHFAHTRNQVIRHWTMSTPAPGLYIMNKEQKVALKETMDILDNLKQEYDEKERELRFGGNIPKPSLVDHVQPLVFRLNESKHMCEVVDDGPKPPLYILNIQ</sequence>
<feature type="coiled-coil region" evidence="1">
    <location>
        <begin position="67"/>
        <end position="101"/>
    </location>
</feature>
<accession>A0AAD5K0K6</accession>
<comment type="caution">
    <text evidence="2">The sequence shown here is derived from an EMBL/GenBank/DDBJ whole genome shotgun (WGS) entry which is preliminary data.</text>
</comment>
<evidence type="ECO:0000313" key="2">
    <source>
        <dbReference type="EMBL" id="KAI9248502.1"/>
    </source>
</evidence>
<gene>
    <name evidence="2" type="ORF">BDA99DRAFT_542486</name>
</gene>
<protein>
    <submittedName>
        <fullName evidence="2">Uncharacterized protein</fullName>
    </submittedName>
</protein>
<reference evidence="2" key="1">
    <citation type="journal article" date="2022" name="IScience">
        <title>Evolution of zygomycete secretomes and the origins of terrestrial fungal ecologies.</title>
        <authorList>
            <person name="Chang Y."/>
            <person name="Wang Y."/>
            <person name="Mondo S."/>
            <person name="Ahrendt S."/>
            <person name="Andreopoulos W."/>
            <person name="Barry K."/>
            <person name="Beard J."/>
            <person name="Benny G.L."/>
            <person name="Blankenship S."/>
            <person name="Bonito G."/>
            <person name="Cuomo C."/>
            <person name="Desiro A."/>
            <person name="Gervers K.A."/>
            <person name="Hundley H."/>
            <person name="Kuo A."/>
            <person name="LaButti K."/>
            <person name="Lang B.F."/>
            <person name="Lipzen A."/>
            <person name="O'Donnell K."/>
            <person name="Pangilinan J."/>
            <person name="Reynolds N."/>
            <person name="Sandor L."/>
            <person name="Smith M.E."/>
            <person name="Tsang A."/>
            <person name="Grigoriev I.V."/>
            <person name="Stajich J.E."/>
            <person name="Spatafora J.W."/>
        </authorList>
    </citation>
    <scope>NUCLEOTIDE SEQUENCE</scope>
    <source>
        <strain evidence="2">RSA 2281</strain>
    </source>
</reference>
<name>A0AAD5K0K6_9FUNG</name>